<keyword evidence="2 9" id="KW-0808">Transferase</keyword>
<gene>
    <name evidence="9" type="primary">coaD</name>
    <name evidence="12" type="ORF">BECKFM1743A_GA0114220_101843</name>
    <name evidence="13" type="ORF">BECKFM1743B_GA0114221_105181</name>
    <name evidence="11" type="ORF">BECKFM1743C_GA0114222_101864</name>
</gene>
<dbReference type="PANTHER" id="PTHR21342:SF1">
    <property type="entry name" value="PHOSPHOPANTETHEINE ADENYLYLTRANSFERASE"/>
    <property type="match status" value="1"/>
</dbReference>
<reference evidence="12" key="1">
    <citation type="submission" date="2019-02" db="EMBL/GenBank/DDBJ databases">
        <authorList>
            <person name="Gruber-Vodicka R. H."/>
            <person name="Seah K. B. B."/>
        </authorList>
    </citation>
    <scope>NUCLEOTIDE SEQUENCE</scope>
    <source>
        <strain evidence="12">BECK_BZ163</strain>
        <strain evidence="13">BECK_BZ164</strain>
        <strain evidence="11">BECK_BZ165</strain>
    </source>
</reference>
<evidence type="ECO:0000259" key="10">
    <source>
        <dbReference type="Pfam" id="PF01467"/>
    </source>
</evidence>
<accession>A0A450ST52</accession>
<dbReference type="AlphaFoldDB" id="A0A450ST52"/>
<evidence type="ECO:0000256" key="1">
    <source>
        <dbReference type="ARBA" id="ARBA00022490"/>
    </source>
</evidence>
<dbReference type="GO" id="GO:0005524">
    <property type="term" value="F:ATP binding"/>
    <property type="evidence" value="ECO:0007669"/>
    <property type="project" value="UniProtKB-KW"/>
</dbReference>
<keyword evidence="6 9" id="KW-0460">Magnesium</keyword>
<dbReference type="UniPathway" id="UPA00241">
    <property type="reaction ID" value="UER00355"/>
</dbReference>
<dbReference type="EMBL" id="CAADEZ010000184">
    <property type="protein sequence ID" value="VFJ57170.1"/>
    <property type="molecule type" value="Genomic_DNA"/>
</dbReference>
<proteinExistence type="inferred from homology"/>
<dbReference type="EMBL" id="CAADFL010000518">
    <property type="protein sequence ID" value="VFK17994.1"/>
    <property type="molecule type" value="Genomic_DNA"/>
</dbReference>
<dbReference type="EMBL" id="CAADFA010000186">
    <property type="protein sequence ID" value="VFJ56844.1"/>
    <property type="molecule type" value="Genomic_DNA"/>
</dbReference>
<dbReference type="SUPFAM" id="SSF52374">
    <property type="entry name" value="Nucleotidylyl transferase"/>
    <property type="match status" value="1"/>
</dbReference>
<dbReference type="PRINTS" id="PR01020">
    <property type="entry name" value="LPSBIOSNTHSS"/>
</dbReference>
<protein>
    <recommendedName>
        <fullName evidence="9">Phosphopantetheine adenylyltransferase</fullName>
        <ecNumber evidence="9">2.7.7.3</ecNumber>
    </recommendedName>
    <alternativeName>
        <fullName evidence="9">Dephospho-CoA pyrophosphorylase</fullName>
    </alternativeName>
    <alternativeName>
        <fullName evidence="9">Pantetheine-phosphate adenylyltransferase</fullName>
        <shortName evidence="9">PPAT</shortName>
    </alternativeName>
</protein>
<dbReference type="GO" id="GO:0005737">
    <property type="term" value="C:cytoplasm"/>
    <property type="evidence" value="ECO:0007669"/>
    <property type="project" value="UniProtKB-SubCell"/>
</dbReference>
<keyword evidence="5 9" id="KW-0067">ATP-binding</keyword>
<dbReference type="HAMAP" id="MF_00151">
    <property type="entry name" value="PPAT_bact"/>
    <property type="match status" value="1"/>
</dbReference>
<feature type="domain" description="Cytidyltransferase-like" evidence="10">
    <location>
        <begin position="6"/>
        <end position="134"/>
    </location>
</feature>
<feature type="binding site" evidence="9">
    <location>
        <position position="88"/>
    </location>
    <ligand>
        <name>substrate</name>
    </ligand>
</feature>
<feature type="binding site" evidence="9">
    <location>
        <begin position="89"/>
        <end position="91"/>
    </location>
    <ligand>
        <name>ATP</name>
        <dbReference type="ChEBI" id="CHEBI:30616"/>
    </ligand>
</feature>
<comment type="catalytic activity">
    <reaction evidence="8 9">
        <text>(R)-4'-phosphopantetheine + ATP + H(+) = 3'-dephospho-CoA + diphosphate</text>
        <dbReference type="Rhea" id="RHEA:19801"/>
        <dbReference type="ChEBI" id="CHEBI:15378"/>
        <dbReference type="ChEBI" id="CHEBI:30616"/>
        <dbReference type="ChEBI" id="CHEBI:33019"/>
        <dbReference type="ChEBI" id="CHEBI:57328"/>
        <dbReference type="ChEBI" id="CHEBI:61723"/>
        <dbReference type="EC" id="2.7.7.3"/>
    </reaction>
</comment>
<comment type="cofactor">
    <cofactor evidence="9">
        <name>Mg(2+)</name>
        <dbReference type="ChEBI" id="CHEBI:18420"/>
    </cofactor>
</comment>
<feature type="binding site" evidence="9">
    <location>
        <begin position="124"/>
        <end position="130"/>
    </location>
    <ligand>
        <name>ATP</name>
        <dbReference type="ChEBI" id="CHEBI:30616"/>
    </ligand>
</feature>
<feature type="binding site" evidence="9">
    <location>
        <position position="18"/>
    </location>
    <ligand>
        <name>ATP</name>
        <dbReference type="ChEBI" id="CHEBI:30616"/>
    </ligand>
</feature>
<evidence type="ECO:0000256" key="5">
    <source>
        <dbReference type="ARBA" id="ARBA00022840"/>
    </source>
</evidence>
<evidence type="ECO:0000313" key="13">
    <source>
        <dbReference type="EMBL" id="VFK17994.1"/>
    </source>
</evidence>
<feature type="binding site" evidence="9">
    <location>
        <position position="42"/>
    </location>
    <ligand>
        <name>substrate</name>
    </ligand>
</feature>
<evidence type="ECO:0000256" key="7">
    <source>
        <dbReference type="ARBA" id="ARBA00022993"/>
    </source>
</evidence>
<evidence type="ECO:0000256" key="3">
    <source>
        <dbReference type="ARBA" id="ARBA00022695"/>
    </source>
</evidence>
<feature type="binding site" evidence="9">
    <location>
        <begin position="10"/>
        <end position="11"/>
    </location>
    <ligand>
        <name>ATP</name>
        <dbReference type="ChEBI" id="CHEBI:30616"/>
    </ligand>
</feature>
<feature type="binding site" evidence="9">
    <location>
        <position position="10"/>
    </location>
    <ligand>
        <name>substrate</name>
    </ligand>
</feature>
<comment type="function">
    <text evidence="9">Reversibly transfers an adenylyl group from ATP to 4'-phosphopantetheine, yielding dephospho-CoA (dPCoA) and pyrophosphate.</text>
</comment>
<dbReference type="InterPro" id="IPR004821">
    <property type="entry name" value="Cyt_trans-like"/>
</dbReference>
<evidence type="ECO:0000313" key="11">
    <source>
        <dbReference type="EMBL" id="VFJ56844.1"/>
    </source>
</evidence>
<evidence type="ECO:0000313" key="12">
    <source>
        <dbReference type="EMBL" id="VFJ57170.1"/>
    </source>
</evidence>
<dbReference type="GO" id="GO:0015937">
    <property type="term" value="P:coenzyme A biosynthetic process"/>
    <property type="evidence" value="ECO:0007669"/>
    <property type="project" value="UniProtKB-UniRule"/>
</dbReference>
<keyword evidence="4 9" id="KW-0547">Nucleotide-binding</keyword>
<dbReference type="GO" id="GO:0004595">
    <property type="term" value="F:pantetheine-phosphate adenylyltransferase activity"/>
    <property type="evidence" value="ECO:0007669"/>
    <property type="project" value="UniProtKB-UniRule"/>
</dbReference>
<feature type="site" description="Transition state stabilizer" evidence="9">
    <location>
        <position position="18"/>
    </location>
</feature>
<dbReference type="InterPro" id="IPR001980">
    <property type="entry name" value="PPAT"/>
</dbReference>
<keyword evidence="7 9" id="KW-0173">Coenzyme A biosynthesis</keyword>
<evidence type="ECO:0000256" key="2">
    <source>
        <dbReference type="ARBA" id="ARBA00022679"/>
    </source>
</evidence>
<comment type="subunit">
    <text evidence="9">Homohexamer.</text>
</comment>
<dbReference type="Gene3D" id="3.40.50.620">
    <property type="entry name" value="HUPs"/>
    <property type="match status" value="1"/>
</dbReference>
<keyword evidence="1 9" id="KW-0963">Cytoplasm</keyword>
<comment type="similarity">
    <text evidence="9">Belongs to the bacterial CoaD family.</text>
</comment>
<evidence type="ECO:0000256" key="9">
    <source>
        <dbReference type="HAMAP-Rule" id="MF_00151"/>
    </source>
</evidence>
<feature type="binding site" evidence="9">
    <location>
        <position position="74"/>
    </location>
    <ligand>
        <name>substrate</name>
    </ligand>
</feature>
<organism evidence="12">
    <name type="scientific">Candidatus Kentrum sp. FM</name>
    <dbReference type="NCBI Taxonomy" id="2126340"/>
    <lineage>
        <taxon>Bacteria</taxon>
        <taxon>Pseudomonadati</taxon>
        <taxon>Pseudomonadota</taxon>
        <taxon>Gammaproteobacteria</taxon>
        <taxon>Candidatus Kentrum</taxon>
    </lineage>
</organism>
<dbReference type="InterPro" id="IPR014729">
    <property type="entry name" value="Rossmann-like_a/b/a_fold"/>
</dbReference>
<dbReference type="EC" id="2.7.7.3" evidence="9"/>
<comment type="subcellular location">
    <subcellularLocation>
        <location evidence="9">Cytoplasm</location>
    </subcellularLocation>
</comment>
<dbReference type="NCBIfam" id="TIGR00125">
    <property type="entry name" value="cyt_tran_rel"/>
    <property type="match status" value="1"/>
</dbReference>
<dbReference type="CDD" id="cd02163">
    <property type="entry name" value="PPAT"/>
    <property type="match status" value="1"/>
</dbReference>
<dbReference type="Pfam" id="PF01467">
    <property type="entry name" value="CTP_transf_like"/>
    <property type="match status" value="1"/>
</dbReference>
<evidence type="ECO:0000256" key="4">
    <source>
        <dbReference type="ARBA" id="ARBA00022741"/>
    </source>
</evidence>
<dbReference type="NCBIfam" id="TIGR01510">
    <property type="entry name" value="coaD_prev_kdtB"/>
    <property type="match status" value="1"/>
</dbReference>
<name>A0A450ST52_9GAMM</name>
<evidence type="ECO:0000256" key="8">
    <source>
        <dbReference type="ARBA" id="ARBA00029346"/>
    </source>
</evidence>
<feature type="binding site" evidence="9">
    <location>
        <position position="99"/>
    </location>
    <ligand>
        <name>ATP</name>
        <dbReference type="ChEBI" id="CHEBI:30616"/>
    </ligand>
</feature>
<dbReference type="PANTHER" id="PTHR21342">
    <property type="entry name" value="PHOSPHOPANTETHEINE ADENYLYLTRANSFERASE"/>
    <property type="match status" value="1"/>
</dbReference>
<comment type="pathway">
    <text evidence="9">Cofactor biosynthesis; coenzyme A biosynthesis; CoA from (R)-pantothenate: step 4/5.</text>
</comment>
<sequence>MKIKALYPGTFDPITNGHVDLVARAAVLFHEVTVAVAGDTVKNPILGLEQRIELAKLALAPISNVRVCGFNGLIVDVANRMGVHVMLRGVRSISDFENEFQRVSVNRMLGHGVETILMTPGEGQAHISSSLVREVALAGGDVGRFVPPAVKAVLDAVLMAQPSDPFHLNFNVTGQRIGGPL</sequence>
<evidence type="ECO:0000256" key="6">
    <source>
        <dbReference type="ARBA" id="ARBA00022842"/>
    </source>
</evidence>
<keyword evidence="3 9" id="KW-0548">Nucleotidyltransferase</keyword>